<feature type="region of interest" description="Disordered" evidence="1">
    <location>
        <begin position="51"/>
        <end position="78"/>
    </location>
</feature>
<dbReference type="AlphaFoldDB" id="A0A645DNH9"/>
<dbReference type="EMBL" id="VSSQ01037859">
    <property type="protein sequence ID" value="MPM90658.1"/>
    <property type="molecule type" value="Genomic_DNA"/>
</dbReference>
<accession>A0A645DNH9</accession>
<organism evidence="2">
    <name type="scientific">bioreactor metagenome</name>
    <dbReference type="NCBI Taxonomy" id="1076179"/>
    <lineage>
        <taxon>unclassified sequences</taxon>
        <taxon>metagenomes</taxon>
        <taxon>ecological metagenomes</taxon>
    </lineage>
</organism>
<proteinExistence type="predicted"/>
<evidence type="ECO:0000313" key="2">
    <source>
        <dbReference type="EMBL" id="MPM90658.1"/>
    </source>
</evidence>
<reference evidence="2" key="1">
    <citation type="submission" date="2019-08" db="EMBL/GenBank/DDBJ databases">
        <authorList>
            <person name="Kucharzyk K."/>
            <person name="Murdoch R.W."/>
            <person name="Higgins S."/>
            <person name="Loffler F."/>
        </authorList>
    </citation>
    <scope>NUCLEOTIDE SEQUENCE</scope>
</reference>
<evidence type="ECO:0000256" key="1">
    <source>
        <dbReference type="SAM" id="MobiDB-lite"/>
    </source>
</evidence>
<sequence>MHQDTVVGLQDRAGDRDSGRGGVDAGRHVAEGVGLVGHHDDGQVRIDGVELVDPDRGPNPDTQSPWGTGVVTDHGGFGDDRLGDGLHGHVADDRRRLIDPDEIKVFQPAVRLVQREAQ</sequence>
<gene>
    <name evidence="2" type="ORF">SDC9_137780</name>
</gene>
<comment type="caution">
    <text evidence="2">The sequence shown here is derived from an EMBL/GenBank/DDBJ whole genome shotgun (WGS) entry which is preliminary data.</text>
</comment>
<feature type="region of interest" description="Disordered" evidence="1">
    <location>
        <begin position="1"/>
        <end position="26"/>
    </location>
</feature>
<name>A0A645DNH9_9ZZZZ</name>
<feature type="compositionally biased region" description="Basic and acidic residues" evidence="1">
    <location>
        <begin position="12"/>
        <end position="26"/>
    </location>
</feature>
<protein>
    <submittedName>
        <fullName evidence="2">Uncharacterized protein</fullName>
    </submittedName>
</protein>